<feature type="compositionally biased region" description="Basic and acidic residues" evidence="1">
    <location>
        <begin position="87"/>
        <end position="98"/>
    </location>
</feature>
<evidence type="ECO:0000256" key="1">
    <source>
        <dbReference type="SAM" id="MobiDB-lite"/>
    </source>
</evidence>
<evidence type="ECO:0000313" key="3">
    <source>
        <dbReference type="Proteomes" id="UP000011080"/>
    </source>
</evidence>
<accession>L8IPD8</accession>
<protein>
    <submittedName>
        <fullName evidence="2">Uncharacterized protein</fullName>
    </submittedName>
</protein>
<feature type="compositionally biased region" description="Gly residues" evidence="1">
    <location>
        <begin position="128"/>
        <end position="142"/>
    </location>
</feature>
<gene>
    <name evidence="2" type="ORF">M91_19049</name>
</gene>
<reference evidence="2 3" key="1">
    <citation type="journal article" date="2012" name="Nat. Genet.">
        <title>The yak genome and adaptation to life at high altitude.</title>
        <authorList>
            <person name="Qiu Q."/>
            <person name="Zhang G."/>
            <person name="Ma T."/>
            <person name="Qian W."/>
            <person name="Wang J."/>
            <person name="Ye Z."/>
            <person name="Cao C."/>
            <person name="Hu Q."/>
            <person name="Kim J."/>
            <person name="Larkin D.M."/>
            <person name="Auvil L."/>
            <person name="Capitanu B."/>
            <person name="Ma J."/>
            <person name="Lewin H.A."/>
            <person name="Qian X."/>
            <person name="Lang Y."/>
            <person name="Zhou R."/>
            <person name="Wang L."/>
            <person name="Wang K."/>
            <person name="Xia J."/>
            <person name="Liao S."/>
            <person name="Pan S."/>
            <person name="Lu X."/>
            <person name="Hou H."/>
            <person name="Wang Y."/>
            <person name="Zang X."/>
            <person name="Yin Y."/>
            <person name="Ma H."/>
            <person name="Zhang J."/>
            <person name="Wang Z."/>
            <person name="Zhang Y."/>
            <person name="Zhang D."/>
            <person name="Yonezawa T."/>
            <person name="Hasegawa M."/>
            <person name="Zhong Y."/>
            <person name="Liu W."/>
            <person name="Zhang Y."/>
            <person name="Huang Z."/>
            <person name="Zhang S."/>
            <person name="Long R."/>
            <person name="Yang H."/>
            <person name="Wang J."/>
            <person name="Lenstra J.A."/>
            <person name="Cooper D.N."/>
            <person name="Wu Y."/>
            <person name="Wang J."/>
            <person name="Shi P."/>
            <person name="Wang J."/>
            <person name="Liu J."/>
        </authorList>
    </citation>
    <scope>NUCLEOTIDE SEQUENCE [LARGE SCALE GENOMIC DNA]</scope>
    <source>
        <strain evidence="3">yakQH1</strain>
    </source>
</reference>
<dbReference type="Proteomes" id="UP000011080">
    <property type="component" value="Unassembled WGS sequence"/>
</dbReference>
<evidence type="ECO:0000313" key="2">
    <source>
        <dbReference type="EMBL" id="ELR58211.1"/>
    </source>
</evidence>
<dbReference type="EMBL" id="JH880871">
    <property type="protein sequence ID" value="ELR58211.1"/>
    <property type="molecule type" value="Genomic_DNA"/>
</dbReference>
<dbReference type="Gene3D" id="2.150.10.10">
    <property type="entry name" value="Serralysin-like metalloprotease, C-terminal"/>
    <property type="match status" value="1"/>
</dbReference>
<feature type="region of interest" description="Disordered" evidence="1">
    <location>
        <begin position="49"/>
        <end position="160"/>
    </location>
</feature>
<sequence>MKGLQSLGPKRGVCAELCFLPARIQRCLQGNRRDETGVPLRACTWRAAQGRPEGFRRSRSRQRSNPSSLQPGGSDPDRSLSQRRHFERGVHSSERKAWDPGLQAQAPGTLPKQHTSLPPEWLRKGKGAAAGAGEEGTRGPPGAGKASPDHSVTAQDANGHGINQHLHGNIIIGTEALLLPLLFHEGLSEDSQSLVTAGPPPPSGGIHILNPTSPNCKHLLLRAWSMGSSLGALGTNCPSPSDSCRVMGRPKGYFGSPIVSAPWKLFQGGDQQTSMVMESTHSHSFANTPSEPAVNLCADLLPQHLAKEQSLQTLELLLGLRSPHGAEGLVELVNLPSTVCTGKPCAFQQAPPDLRKRAASPALWNCDQPAAPHGITEPRGGPRVSMSGCQSIRVSEATPNGEAGPDRIWDPGGSLGCRAFVCRSSAGLHFARHLSGYTMRAKLMGLGLLARRPGRTATAQVTGDTAQVTGDAAQVTSDTAQVTGDAAQVTGDTAQVTGNTVQVTGDTAQVMGDAAEVTGDTAQVTGDTAQVTGDAGLTVTHCGGMEERHH</sequence>
<proteinExistence type="predicted"/>
<dbReference type="InterPro" id="IPR011049">
    <property type="entry name" value="Serralysin-like_metalloprot_C"/>
</dbReference>
<organism evidence="2 3">
    <name type="scientific">Bos mutus</name>
    <name type="common">wild yak</name>
    <dbReference type="NCBI Taxonomy" id="72004"/>
    <lineage>
        <taxon>Eukaryota</taxon>
        <taxon>Metazoa</taxon>
        <taxon>Chordata</taxon>
        <taxon>Craniata</taxon>
        <taxon>Vertebrata</taxon>
        <taxon>Euteleostomi</taxon>
        <taxon>Mammalia</taxon>
        <taxon>Eutheria</taxon>
        <taxon>Laurasiatheria</taxon>
        <taxon>Artiodactyla</taxon>
        <taxon>Ruminantia</taxon>
        <taxon>Pecora</taxon>
        <taxon>Bovidae</taxon>
        <taxon>Bovinae</taxon>
        <taxon>Bos</taxon>
    </lineage>
</organism>
<dbReference type="AlphaFoldDB" id="L8IPD8"/>
<name>L8IPD8_9CETA</name>
<dbReference type="SUPFAM" id="SSF101967">
    <property type="entry name" value="Adhesin YadA, collagen-binding domain"/>
    <property type="match status" value="1"/>
</dbReference>